<name>H1UWY5_COLHI</name>
<sequence>MLPSRLLSRLLASWPLPASPPCSSKPFARMTWTRLSCFSTRTLRQIPAWTRNLGFDVRIHPRFSSNSNLTRHDCDGHILGKWDGKMRCGT</sequence>
<dbReference type="AlphaFoldDB" id="H1UWY5"/>
<organism evidence="1 2">
    <name type="scientific">Colletotrichum higginsianum (strain IMI 349063)</name>
    <name type="common">Crucifer anthracnose fungus</name>
    <dbReference type="NCBI Taxonomy" id="759273"/>
    <lineage>
        <taxon>Eukaryota</taxon>
        <taxon>Fungi</taxon>
        <taxon>Dikarya</taxon>
        <taxon>Ascomycota</taxon>
        <taxon>Pezizomycotina</taxon>
        <taxon>Sordariomycetes</taxon>
        <taxon>Hypocreomycetidae</taxon>
        <taxon>Glomerellales</taxon>
        <taxon>Glomerellaceae</taxon>
        <taxon>Colletotrichum</taxon>
        <taxon>Colletotrichum destructivum species complex</taxon>
    </lineage>
</organism>
<evidence type="ECO:0000313" key="2">
    <source>
        <dbReference type="Proteomes" id="UP000007174"/>
    </source>
</evidence>
<evidence type="ECO:0000313" key="1">
    <source>
        <dbReference type="EMBL" id="CCF32486.1"/>
    </source>
</evidence>
<dbReference type="EMBL" id="CACQ02000440">
    <property type="protein sequence ID" value="CCF32486.1"/>
    <property type="molecule type" value="Genomic_DNA"/>
</dbReference>
<gene>
    <name evidence="1" type="ORF">CH063_04876</name>
</gene>
<accession>H1UWY5</accession>
<dbReference type="HOGENOM" id="CLU_2440715_0_0_1"/>
<reference evidence="2" key="1">
    <citation type="journal article" date="2012" name="Nat. Genet.">
        <title>Lifestyle transitions in plant pathogenic Colletotrichum fungi deciphered by genome and transcriptome analyses.</title>
        <authorList>
            <person name="O'Connell R.J."/>
            <person name="Thon M.R."/>
            <person name="Hacquard S."/>
            <person name="Amyotte S.G."/>
            <person name="Kleemann J."/>
            <person name="Torres M.F."/>
            <person name="Damm U."/>
            <person name="Buiate E.A."/>
            <person name="Epstein L."/>
            <person name="Alkan N."/>
            <person name="Altmueller J."/>
            <person name="Alvarado-Balderrama L."/>
            <person name="Bauser C.A."/>
            <person name="Becker C."/>
            <person name="Birren B.W."/>
            <person name="Chen Z."/>
            <person name="Choi J."/>
            <person name="Crouch J.A."/>
            <person name="Duvick J.P."/>
            <person name="Farman M.A."/>
            <person name="Gan P."/>
            <person name="Heiman D."/>
            <person name="Henrissat B."/>
            <person name="Howard R.J."/>
            <person name="Kabbage M."/>
            <person name="Koch C."/>
            <person name="Kracher B."/>
            <person name="Kubo Y."/>
            <person name="Law A.D."/>
            <person name="Lebrun M.-H."/>
            <person name="Lee Y.-H."/>
            <person name="Miyara I."/>
            <person name="Moore N."/>
            <person name="Neumann U."/>
            <person name="Nordstroem K."/>
            <person name="Panaccione D.G."/>
            <person name="Panstruga R."/>
            <person name="Place M."/>
            <person name="Proctor R.H."/>
            <person name="Prusky D."/>
            <person name="Rech G."/>
            <person name="Reinhardt R."/>
            <person name="Rollins J.A."/>
            <person name="Rounsley S."/>
            <person name="Schardl C.L."/>
            <person name="Schwartz D.C."/>
            <person name="Shenoy N."/>
            <person name="Shirasu K."/>
            <person name="Sikhakolli U.R."/>
            <person name="Stueber K."/>
            <person name="Sukno S.A."/>
            <person name="Sweigard J.A."/>
            <person name="Takano Y."/>
            <person name="Takahara H."/>
            <person name="Trail F."/>
            <person name="van der Does H.C."/>
            <person name="Voll L.M."/>
            <person name="Will I."/>
            <person name="Young S."/>
            <person name="Zeng Q."/>
            <person name="Zhang J."/>
            <person name="Zhou S."/>
            <person name="Dickman M.B."/>
            <person name="Schulze-Lefert P."/>
            <person name="Ver Loren van Themaat E."/>
            <person name="Ma L.-J."/>
            <person name="Vaillancourt L.J."/>
        </authorList>
    </citation>
    <scope>NUCLEOTIDE SEQUENCE [LARGE SCALE GENOMIC DNA]</scope>
    <source>
        <strain evidence="2">IMI 349063</strain>
    </source>
</reference>
<dbReference type="Proteomes" id="UP000007174">
    <property type="component" value="Unassembled WGS sequence"/>
</dbReference>
<proteinExistence type="predicted"/>
<protein>
    <submittedName>
        <fullName evidence="1">Uncharacterized protein</fullName>
    </submittedName>
</protein>